<keyword evidence="2" id="KW-1185">Reference proteome</keyword>
<dbReference type="RefSeq" id="WP_149469657.1">
    <property type="nucleotide sequence ID" value="NZ_QOKW01000010.1"/>
</dbReference>
<organism evidence="1 2">
    <name type="scientific">Roseomonas genomospecies 6</name>
    <dbReference type="NCBI Taxonomy" id="214106"/>
    <lineage>
        <taxon>Bacteria</taxon>
        <taxon>Pseudomonadati</taxon>
        <taxon>Pseudomonadota</taxon>
        <taxon>Alphaproteobacteria</taxon>
        <taxon>Acetobacterales</taxon>
        <taxon>Roseomonadaceae</taxon>
        <taxon>Roseomonas</taxon>
    </lineage>
</organism>
<dbReference type="OrthoDB" id="9133362at2"/>
<evidence type="ECO:0000313" key="2">
    <source>
        <dbReference type="Proteomes" id="UP000480854"/>
    </source>
</evidence>
<name>A0A9W7TYM7_9PROT</name>
<gene>
    <name evidence="1" type="ORF">DS843_14730</name>
</gene>
<dbReference type="Proteomes" id="UP000480854">
    <property type="component" value="Unassembled WGS sequence"/>
</dbReference>
<sequence>MTNGIGADDLLRFESLGDNCEFGFVLRRLSCEAGSLFRWASMKPDQLLAKLRAGFAGMYRFENLSPLRTGMVLDSAYGIGWHSDMKSDVTGGRLVFRDDEPTRRALHRREIRKIQYLQAKFTARAAMGGVIFVVKSNPGIAPATIDGLYDALAALAGHDDFALLEVQATNDPARIGGVEWRRPGLMRGYVTRFAPYHRADDIDAAAWFSVVQGALRLFPCGDWAKRHAALRIGTPDALVQLRFPLGPDQDISKPVMGDLRAGTVRLLNGNNWCRPYEGLFRLHGPDPEHPGTTLRWTGVHAPGPFHLGATLRCPLRDSVPLRVVATIATVDGATLAEERFEVRPGRATDLVLDAPAAKSALAIELTVNAVRPLAEGERAVLDLSPPALHPEQVPAVTLPPASAKAA</sequence>
<accession>A0A9W7TYM7</accession>
<reference evidence="1 2" key="1">
    <citation type="submission" date="2018-07" db="EMBL/GenBank/DDBJ databases">
        <title>Genome sequence of Azospirillum sp. ATCC 49961.</title>
        <authorList>
            <person name="Sant'Anna F.H."/>
            <person name="Baldani J.I."/>
            <person name="Zilli J.E."/>
            <person name="Reis V.M."/>
            <person name="Hartmann A."/>
            <person name="Cruz L."/>
            <person name="de Souza E.M."/>
            <person name="de Oliveira Pedrosa F."/>
            <person name="Passaglia L.M.P."/>
        </authorList>
    </citation>
    <scope>NUCLEOTIDE SEQUENCE [LARGE SCALE GENOMIC DNA]</scope>
    <source>
        <strain evidence="1 2">ATCC 49961</strain>
    </source>
</reference>
<comment type="caution">
    <text evidence="1">The sequence shown here is derived from an EMBL/GenBank/DDBJ whole genome shotgun (WGS) entry which is preliminary data.</text>
</comment>
<dbReference type="AlphaFoldDB" id="A0A9W7TYM7"/>
<evidence type="ECO:0000313" key="1">
    <source>
        <dbReference type="EMBL" id="KAA0680041.1"/>
    </source>
</evidence>
<dbReference type="EMBL" id="QOKW01000010">
    <property type="protein sequence ID" value="KAA0680041.1"/>
    <property type="molecule type" value="Genomic_DNA"/>
</dbReference>
<protein>
    <submittedName>
        <fullName evidence="1">Uncharacterized protein</fullName>
    </submittedName>
</protein>
<proteinExistence type="predicted"/>